<feature type="transmembrane region" description="Helical" evidence="1">
    <location>
        <begin position="26"/>
        <end position="43"/>
    </location>
</feature>
<dbReference type="Proteomes" id="UP001162800">
    <property type="component" value="Chromosome"/>
</dbReference>
<gene>
    <name evidence="2" type="ORF">M9799_13740</name>
</gene>
<evidence type="ECO:0000313" key="3">
    <source>
        <dbReference type="Proteomes" id="UP001162800"/>
    </source>
</evidence>
<reference evidence="2" key="1">
    <citation type="submission" date="2022-09" db="EMBL/GenBank/DDBJ databases">
        <title>The complete genome of Acidovorax sp. 5MLIR.</title>
        <authorList>
            <person name="Liu L."/>
            <person name="Yue J."/>
            <person name="Yang F."/>
            <person name="Yuan J."/>
            <person name="Li L."/>
        </authorList>
    </citation>
    <scope>NUCLEOTIDE SEQUENCE</scope>
    <source>
        <strain evidence="2">5MLIR</strain>
    </source>
</reference>
<protein>
    <submittedName>
        <fullName evidence="2">Uncharacterized protein</fullName>
    </submittedName>
</protein>
<keyword evidence="1" id="KW-1133">Transmembrane helix</keyword>
<name>A0ABY6G7Z3_9BURK</name>
<proteinExistence type="predicted"/>
<keyword evidence="1" id="KW-0472">Membrane</keyword>
<keyword evidence="3" id="KW-1185">Reference proteome</keyword>
<keyword evidence="1" id="KW-0812">Transmembrane</keyword>
<accession>A0ABY6G7Z3</accession>
<organism evidence="2 3">
    <name type="scientific">Comamonas endophytica</name>
    <dbReference type="NCBI Taxonomy" id="2949090"/>
    <lineage>
        <taxon>Bacteria</taxon>
        <taxon>Pseudomonadati</taxon>
        <taxon>Pseudomonadota</taxon>
        <taxon>Betaproteobacteria</taxon>
        <taxon>Burkholderiales</taxon>
        <taxon>Comamonadaceae</taxon>
        <taxon>Comamonas</taxon>
    </lineage>
</organism>
<evidence type="ECO:0000313" key="2">
    <source>
        <dbReference type="EMBL" id="UYG51140.1"/>
    </source>
</evidence>
<sequence length="49" mass="5415">MILFLAIALSVLFGLGVRSAKSTEEILALFGLVFAGFWVGVVLQERFRK</sequence>
<dbReference type="EMBL" id="CP106881">
    <property type="protein sequence ID" value="UYG51140.1"/>
    <property type="molecule type" value="Genomic_DNA"/>
</dbReference>
<evidence type="ECO:0000256" key="1">
    <source>
        <dbReference type="SAM" id="Phobius"/>
    </source>
</evidence>
<dbReference type="RefSeq" id="WP_231045035.1">
    <property type="nucleotide sequence ID" value="NZ_CP106881.1"/>
</dbReference>